<dbReference type="VEuPathDB" id="FungiDB:Bcin13g03080"/>
<dbReference type="GO" id="GO:0016705">
    <property type="term" value="F:oxidoreductase activity, acting on paired donors, with incorporation or reduction of molecular oxygen"/>
    <property type="evidence" value="ECO:0007669"/>
    <property type="project" value="InterPro"/>
</dbReference>
<comment type="similarity">
    <text evidence="1 7">Belongs to the cytochrome P450 family.</text>
</comment>
<evidence type="ECO:0000256" key="5">
    <source>
        <dbReference type="ARBA" id="ARBA00023026"/>
    </source>
</evidence>
<dbReference type="OrthoDB" id="1470350at2759"/>
<dbReference type="InterPro" id="IPR002401">
    <property type="entry name" value="Cyt_P450_E_grp-I"/>
</dbReference>
<evidence type="ECO:0000256" key="6">
    <source>
        <dbReference type="PIRSR" id="PIRSR602401-1"/>
    </source>
</evidence>
<dbReference type="PROSITE" id="PS00086">
    <property type="entry name" value="CYTOCHROME_P450"/>
    <property type="match status" value="1"/>
</dbReference>
<dbReference type="Proteomes" id="UP000001798">
    <property type="component" value="Chromosome 13"/>
</dbReference>
<sequence length="493" mass="54915">MFFSAVISIALAICIGSSLYKGSEIRRNGQKLRRPPNTLPFVGNGILFLQARHKLFSWFVKCERKFGWETFEISVPSLPPGVVINDPKNLEYVLKNEGIFAKGDFFKRRSWDLFGNGIINADGDLWKVQRKAGLNFLNASNLKVLTDVALPKYLEDTLAQLRIVGDCKTINLEAVFHELTTKLMGRMAYNMDMRSGDPFSLAFEYASGATGERFQNPLWPVTEIILGGRFRSSIAKVKVFGADIVSNAVKARQEKSQGHDEQNAMDSISGSLINSLLDSIDDHQMVADAALNYLSAGRDTTAQALTWAFYLLMRHPRVIDSARQEAASLAKEGPHKNSTTYKPTTVPYIMAIFYEALRLYPPVPFELKQCEQATTLPDGTFLPRHAVLVWCPWAMNRSTLIWGGDADDFRPERWLEDGILISKTAFEYPVFNGGPRTCLGKKMAEAVAAQVIATLVVNFNFSLVDQKERISKNSLTLPIEGGLPCRVSIIASA</sequence>
<accession>A0A384K133</accession>
<feature type="signal peptide" evidence="8">
    <location>
        <begin position="1"/>
        <end position="16"/>
    </location>
</feature>
<keyword evidence="7" id="KW-0503">Monooxygenase</keyword>
<evidence type="ECO:0000313" key="9">
    <source>
        <dbReference type="EMBL" id="ATZ56472.1"/>
    </source>
</evidence>
<feature type="binding site" description="axial binding residue" evidence="6">
    <location>
        <position position="438"/>
    </location>
    <ligand>
        <name>heme</name>
        <dbReference type="ChEBI" id="CHEBI:30413"/>
    </ligand>
    <ligandPart>
        <name>Fe</name>
        <dbReference type="ChEBI" id="CHEBI:18248"/>
    </ligandPart>
</feature>
<dbReference type="GO" id="GO:0004497">
    <property type="term" value="F:monooxygenase activity"/>
    <property type="evidence" value="ECO:0007669"/>
    <property type="project" value="UniProtKB-KW"/>
</dbReference>
<dbReference type="GO" id="GO:0005506">
    <property type="term" value="F:iron ion binding"/>
    <property type="evidence" value="ECO:0007669"/>
    <property type="project" value="InterPro"/>
</dbReference>
<evidence type="ECO:0000313" key="10">
    <source>
        <dbReference type="Proteomes" id="UP000001798"/>
    </source>
</evidence>
<dbReference type="InterPro" id="IPR001128">
    <property type="entry name" value="Cyt_P450"/>
</dbReference>
<dbReference type="GeneID" id="5427775"/>
<name>A0A384K133_BOTFB</name>
<evidence type="ECO:0000256" key="8">
    <source>
        <dbReference type="SAM" id="SignalP"/>
    </source>
</evidence>
<evidence type="ECO:0000256" key="4">
    <source>
        <dbReference type="ARBA" id="ARBA00023004"/>
    </source>
</evidence>
<reference evidence="9 10" key="2">
    <citation type="journal article" date="2012" name="Eukaryot. Cell">
        <title>Genome update of Botrytis cinerea strains B05.10 and T4.</title>
        <authorList>
            <person name="Staats M."/>
            <person name="van Kan J.A."/>
        </authorList>
    </citation>
    <scope>NUCLEOTIDE SEQUENCE [LARGE SCALE GENOMIC DNA]</scope>
    <source>
        <strain evidence="9 10">B05.10</strain>
    </source>
</reference>
<dbReference type="KEGG" id="bfu:BCIN_13g03080"/>
<dbReference type="SUPFAM" id="SSF48264">
    <property type="entry name" value="Cytochrome P450"/>
    <property type="match status" value="1"/>
</dbReference>
<evidence type="ECO:0000256" key="2">
    <source>
        <dbReference type="ARBA" id="ARBA00022723"/>
    </source>
</evidence>
<protein>
    <recommendedName>
        <fullName evidence="11">Cytochrome P450</fullName>
    </recommendedName>
</protein>
<dbReference type="Pfam" id="PF00067">
    <property type="entry name" value="p450"/>
    <property type="match status" value="1"/>
</dbReference>
<dbReference type="PANTHER" id="PTHR24296">
    <property type="entry name" value="CYTOCHROME P450"/>
    <property type="match status" value="1"/>
</dbReference>
<reference evidence="9 10" key="3">
    <citation type="journal article" date="2017" name="Mol. Plant Pathol.">
        <title>A gapless genome sequence of the fungus Botrytis cinerea.</title>
        <authorList>
            <person name="Van Kan J.A."/>
            <person name="Stassen J.H."/>
            <person name="Mosbach A."/>
            <person name="Van Der Lee T.A."/>
            <person name="Faino L."/>
            <person name="Farmer A.D."/>
            <person name="Papasotiriou D.G."/>
            <person name="Zhou S."/>
            <person name="Seidl M.F."/>
            <person name="Cottam E."/>
            <person name="Edel D."/>
            <person name="Hahn M."/>
            <person name="Schwartz D.C."/>
            <person name="Dietrich R.A."/>
            <person name="Widdison S."/>
            <person name="Scalliet G."/>
        </authorList>
    </citation>
    <scope>NUCLEOTIDE SEQUENCE [LARGE SCALE GENOMIC DNA]</scope>
    <source>
        <strain evidence="9 10">B05.10</strain>
    </source>
</reference>
<keyword evidence="6 7" id="KW-0349">Heme</keyword>
<dbReference type="Gene3D" id="1.10.630.10">
    <property type="entry name" value="Cytochrome P450"/>
    <property type="match status" value="1"/>
</dbReference>
<comment type="cofactor">
    <cofactor evidence="6">
        <name>heme</name>
        <dbReference type="ChEBI" id="CHEBI:30413"/>
    </cofactor>
</comment>
<keyword evidence="3 7" id="KW-0560">Oxidoreductase</keyword>
<evidence type="ECO:0000256" key="1">
    <source>
        <dbReference type="ARBA" id="ARBA00010617"/>
    </source>
</evidence>
<evidence type="ECO:0000256" key="7">
    <source>
        <dbReference type="RuleBase" id="RU000461"/>
    </source>
</evidence>
<evidence type="ECO:0008006" key="11">
    <source>
        <dbReference type="Google" id="ProtNLM"/>
    </source>
</evidence>
<gene>
    <name evidence="9" type="ORF">BCIN_13g03080</name>
</gene>
<feature type="chain" id="PRO_5016905191" description="Cytochrome P450" evidence="8">
    <location>
        <begin position="17"/>
        <end position="493"/>
    </location>
</feature>
<dbReference type="RefSeq" id="XP_024552585.1">
    <property type="nucleotide sequence ID" value="XM_024696772.1"/>
</dbReference>
<dbReference type="AlphaFoldDB" id="A0A384K133"/>
<keyword evidence="5" id="KW-0843">Virulence</keyword>
<keyword evidence="4 6" id="KW-0408">Iron</keyword>
<evidence type="ECO:0000256" key="3">
    <source>
        <dbReference type="ARBA" id="ARBA00023002"/>
    </source>
</evidence>
<dbReference type="PRINTS" id="PR00463">
    <property type="entry name" value="EP450I"/>
</dbReference>
<dbReference type="PRINTS" id="PR00385">
    <property type="entry name" value="P450"/>
</dbReference>
<dbReference type="InterPro" id="IPR036396">
    <property type="entry name" value="Cyt_P450_sf"/>
</dbReference>
<keyword evidence="8" id="KW-0732">Signal</keyword>
<dbReference type="InterPro" id="IPR017972">
    <property type="entry name" value="Cyt_P450_CS"/>
</dbReference>
<organism evidence="9 10">
    <name type="scientific">Botryotinia fuckeliana (strain B05.10)</name>
    <name type="common">Noble rot fungus</name>
    <name type="synonym">Botrytis cinerea</name>
    <dbReference type="NCBI Taxonomy" id="332648"/>
    <lineage>
        <taxon>Eukaryota</taxon>
        <taxon>Fungi</taxon>
        <taxon>Dikarya</taxon>
        <taxon>Ascomycota</taxon>
        <taxon>Pezizomycotina</taxon>
        <taxon>Leotiomycetes</taxon>
        <taxon>Helotiales</taxon>
        <taxon>Sclerotiniaceae</taxon>
        <taxon>Botrytis</taxon>
    </lineage>
</organism>
<dbReference type="EMBL" id="CP009817">
    <property type="protein sequence ID" value="ATZ56472.1"/>
    <property type="molecule type" value="Genomic_DNA"/>
</dbReference>
<proteinExistence type="inferred from homology"/>
<dbReference type="GO" id="GO:0006629">
    <property type="term" value="P:lipid metabolic process"/>
    <property type="evidence" value="ECO:0007669"/>
    <property type="project" value="UniProtKB-ARBA"/>
</dbReference>
<reference evidence="9 10" key="1">
    <citation type="journal article" date="2011" name="PLoS Genet.">
        <title>Genomic analysis of the necrotrophic fungal pathogens Sclerotinia sclerotiorum and Botrytis cinerea.</title>
        <authorList>
            <person name="Amselem J."/>
            <person name="Cuomo C.A."/>
            <person name="van Kan J.A."/>
            <person name="Viaud M."/>
            <person name="Benito E.P."/>
            <person name="Couloux A."/>
            <person name="Coutinho P.M."/>
            <person name="de Vries R.P."/>
            <person name="Dyer P.S."/>
            <person name="Fillinger S."/>
            <person name="Fournier E."/>
            <person name="Gout L."/>
            <person name="Hahn M."/>
            <person name="Kohn L."/>
            <person name="Lapalu N."/>
            <person name="Plummer K.M."/>
            <person name="Pradier J.M."/>
            <person name="Quevillon E."/>
            <person name="Sharon A."/>
            <person name="Simon A."/>
            <person name="ten Have A."/>
            <person name="Tudzynski B."/>
            <person name="Tudzynski P."/>
            <person name="Wincker P."/>
            <person name="Andrew M."/>
            <person name="Anthouard V."/>
            <person name="Beever R.E."/>
            <person name="Beffa R."/>
            <person name="Benoit I."/>
            <person name="Bouzid O."/>
            <person name="Brault B."/>
            <person name="Chen Z."/>
            <person name="Choquer M."/>
            <person name="Collemare J."/>
            <person name="Cotton P."/>
            <person name="Danchin E.G."/>
            <person name="Da Silva C."/>
            <person name="Gautier A."/>
            <person name="Giraud C."/>
            <person name="Giraud T."/>
            <person name="Gonzalez C."/>
            <person name="Grossetete S."/>
            <person name="Guldener U."/>
            <person name="Henrissat B."/>
            <person name="Howlett B.J."/>
            <person name="Kodira C."/>
            <person name="Kretschmer M."/>
            <person name="Lappartient A."/>
            <person name="Leroch M."/>
            <person name="Levis C."/>
            <person name="Mauceli E."/>
            <person name="Neuveglise C."/>
            <person name="Oeser B."/>
            <person name="Pearson M."/>
            <person name="Poulain J."/>
            <person name="Poussereau N."/>
            <person name="Quesneville H."/>
            <person name="Rascle C."/>
            <person name="Schumacher J."/>
            <person name="Segurens B."/>
            <person name="Sexton A."/>
            <person name="Silva E."/>
            <person name="Sirven C."/>
            <person name="Soanes D.M."/>
            <person name="Talbot N.J."/>
            <person name="Templeton M."/>
            <person name="Yandava C."/>
            <person name="Yarden O."/>
            <person name="Zeng Q."/>
            <person name="Rollins J.A."/>
            <person name="Lebrun M.H."/>
            <person name="Dickman M."/>
        </authorList>
    </citation>
    <scope>NUCLEOTIDE SEQUENCE [LARGE SCALE GENOMIC DNA]</scope>
    <source>
        <strain evidence="9 10">B05.10</strain>
    </source>
</reference>
<keyword evidence="2 6" id="KW-0479">Metal-binding</keyword>
<dbReference type="GO" id="GO:0020037">
    <property type="term" value="F:heme binding"/>
    <property type="evidence" value="ECO:0007669"/>
    <property type="project" value="InterPro"/>
</dbReference>
<keyword evidence="10" id="KW-1185">Reference proteome</keyword>